<dbReference type="GO" id="GO:0005737">
    <property type="term" value="C:cytoplasm"/>
    <property type="evidence" value="ECO:0007669"/>
    <property type="project" value="UniProtKB-SubCell"/>
</dbReference>
<keyword evidence="8" id="KW-0573">Peptidoglycan synthesis</keyword>
<gene>
    <name evidence="15" type="ORF">WN59_02200</name>
</gene>
<dbReference type="GO" id="GO:0000166">
    <property type="term" value="F:nucleotide binding"/>
    <property type="evidence" value="ECO:0007669"/>
    <property type="project" value="InterPro"/>
</dbReference>
<reference evidence="15 16" key="1">
    <citation type="submission" date="2015-04" db="EMBL/GenBank/DDBJ databases">
        <title>Taxonomic description and genome sequence of Salinicoccus sediminis sp. nov., a novel hyper halotolerant bacterium isolated from marine sediment.</title>
        <authorList>
            <person name="Mathan Kumar R."/>
            <person name="Kaur G."/>
            <person name="Kumar N."/>
            <person name="Kumar A."/>
            <person name="Singh N.K."/>
            <person name="Kaur N."/>
            <person name="Mayilraj S."/>
        </authorList>
    </citation>
    <scope>NUCLEOTIDE SEQUENCE [LARGE SCALE GENOMIC DNA]</scope>
    <source>
        <strain evidence="15 16">SV-16</strain>
    </source>
</reference>
<dbReference type="GO" id="GO:0008360">
    <property type="term" value="P:regulation of cell shape"/>
    <property type="evidence" value="ECO:0007669"/>
    <property type="project" value="UniProtKB-KW"/>
</dbReference>
<evidence type="ECO:0000256" key="4">
    <source>
        <dbReference type="ARBA" id="ARBA00016236"/>
    </source>
</evidence>
<name>A0A0M2SSP3_9STAP</name>
<keyword evidence="6 15" id="KW-0808">Transferase</keyword>
<dbReference type="InterPro" id="IPR050644">
    <property type="entry name" value="PG_Glycine_Bridge_Synth"/>
</dbReference>
<proteinExistence type="inferred from homology"/>
<evidence type="ECO:0000256" key="14">
    <source>
        <dbReference type="SAM" id="Coils"/>
    </source>
</evidence>
<dbReference type="InterPro" id="IPR003447">
    <property type="entry name" value="FEMABX"/>
</dbReference>
<comment type="subcellular location">
    <subcellularLocation>
        <location evidence="1">Cytoplasm</location>
    </subcellularLocation>
</comment>
<evidence type="ECO:0000256" key="7">
    <source>
        <dbReference type="ARBA" id="ARBA00022960"/>
    </source>
</evidence>
<evidence type="ECO:0000256" key="13">
    <source>
        <dbReference type="ARBA" id="ARBA00047483"/>
    </source>
</evidence>
<dbReference type="PANTHER" id="PTHR36174:SF2">
    <property type="entry name" value="AMINOACYLTRANSFERASE FEMA"/>
    <property type="match status" value="1"/>
</dbReference>
<dbReference type="SUPFAM" id="SSF55729">
    <property type="entry name" value="Acyl-CoA N-acyltransferases (Nat)"/>
    <property type="match status" value="2"/>
</dbReference>
<dbReference type="OrthoDB" id="2173585at2"/>
<dbReference type="PATRIC" id="fig|1432562.3.peg.453"/>
<dbReference type="RefSeq" id="WP_046511866.1">
    <property type="nucleotide sequence ID" value="NZ_LAYZ01000001.1"/>
</dbReference>
<dbReference type="GO" id="GO:0071555">
    <property type="term" value="P:cell wall organization"/>
    <property type="evidence" value="ECO:0007669"/>
    <property type="project" value="UniProtKB-KW"/>
</dbReference>
<dbReference type="Proteomes" id="UP000034287">
    <property type="component" value="Unassembled WGS sequence"/>
</dbReference>
<dbReference type="PANTHER" id="PTHR36174">
    <property type="entry name" value="LIPID II:GLYCINE GLYCYLTRANSFERASE"/>
    <property type="match status" value="1"/>
</dbReference>
<keyword evidence="5" id="KW-0963">Cytoplasm</keyword>
<evidence type="ECO:0000256" key="2">
    <source>
        <dbReference type="ARBA" id="ARBA00009943"/>
    </source>
</evidence>
<comment type="similarity">
    <text evidence="2">Belongs to the FemABX family.</text>
</comment>
<evidence type="ECO:0000313" key="16">
    <source>
        <dbReference type="Proteomes" id="UP000034287"/>
    </source>
</evidence>
<keyword evidence="7" id="KW-0133">Cell shape</keyword>
<evidence type="ECO:0000256" key="10">
    <source>
        <dbReference type="ARBA" id="ARBA00023316"/>
    </source>
</evidence>
<evidence type="ECO:0000256" key="6">
    <source>
        <dbReference type="ARBA" id="ARBA00022679"/>
    </source>
</evidence>
<keyword evidence="14" id="KW-0175">Coiled coil</keyword>
<accession>A0A0M2SSP3</accession>
<dbReference type="GO" id="GO:0009252">
    <property type="term" value="P:peptidoglycan biosynthetic process"/>
    <property type="evidence" value="ECO:0007669"/>
    <property type="project" value="UniProtKB-KW"/>
</dbReference>
<keyword evidence="16" id="KW-1185">Reference proteome</keyword>
<dbReference type="AlphaFoldDB" id="A0A0M2SSP3"/>
<dbReference type="InterPro" id="IPR010978">
    <property type="entry name" value="tRNA-bd_arm"/>
</dbReference>
<organism evidence="15 16">
    <name type="scientific">Salinicoccus sediminis</name>
    <dbReference type="NCBI Taxonomy" id="1432562"/>
    <lineage>
        <taxon>Bacteria</taxon>
        <taxon>Bacillati</taxon>
        <taxon>Bacillota</taxon>
        <taxon>Bacilli</taxon>
        <taxon>Bacillales</taxon>
        <taxon>Staphylococcaceae</taxon>
        <taxon>Salinicoccus</taxon>
    </lineage>
</organism>
<evidence type="ECO:0000256" key="9">
    <source>
        <dbReference type="ARBA" id="ARBA00023315"/>
    </source>
</evidence>
<dbReference type="EMBL" id="LAYZ01000001">
    <property type="protein sequence ID" value="KKK35660.1"/>
    <property type="molecule type" value="Genomic_DNA"/>
</dbReference>
<dbReference type="Pfam" id="PF02388">
    <property type="entry name" value="FemAB"/>
    <property type="match status" value="1"/>
</dbReference>
<evidence type="ECO:0000256" key="5">
    <source>
        <dbReference type="ARBA" id="ARBA00022490"/>
    </source>
</evidence>
<dbReference type="STRING" id="1432562.WN59_02200"/>
<evidence type="ECO:0000256" key="12">
    <source>
        <dbReference type="ARBA" id="ARBA00032233"/>
    </source>
</evidence>
<evidence type="ECO:0000256" key="1">
    <source>
        <dbReference type="ARBA" id="ARBA00004496"/>
    </source>
</evidence>
<evidence type="ECO:0000313" key="15">
    <source>
        <dbReference type="EMBL" id="KKK35660.1"/>
    </source>
</evidence>
<dbReference type="PROSITE" id="PS51191">
    <property type="entry name" value="FEMABX"/>
    <property type="match status" value="1"/>
</dbReference>
<sequence length="419" mass="48495">MQFTELTTQEFEQFTRAHFSHFTQTVNNYNLKKDAGVETYLVGVKDGGEIKAASLVTLTPVMKVFKYAYTNRGPVMDYSDKRVFDAFFEGLTEFLKPKKVMYARVDPYEVIKERTHDGEITKDMGNRYIFDYFKALGWSHTGFTKGFDPVVQIRWHSVLDLAGKDPKMLLDDMDSLRKRNIKKAQKNGLHLRYLELDEIDVFRKFMKDTSEMKAFMDRDDEYYISRKKHFGDNVLIPLVYVDLEEYNESTQKDRDQLAKNIDKAKKTLEKDPANKKAENKIINLAEQLGNIEEKLAEGEALLQKHGRELPVASSYYFITPHEVVYLAGGSANEFRHFAGSYLIQWHMINYALENDIDVYNFYGISGEFTPEAEDYGVIQFKKGFNAKVLEYIGDFIKPVNGPAYAAYKGFAKLRTFTGR</sequence>
<comment type="caution">
    <text evidence="15">The sequence shown here is derived from an EMBL/GenBank/DDBJ whole genome shotgun (WGS) entry which is preliminary data.</text>
</comment>
<dbReference type="Gene3D" id="1.20.58.90">
    <property type="match status" value="1"/>
</dbReference>
<keyword evidence="10" id="KW-0961">Cell wall biogenesis/degradation</keyword>
<dbReference type="SUPFAM" id="SSF46589">
    <property type="entry name" value="tRNA-binding arm"/>
    <property type="match status" value="1"/>
</dbReference>
<dbReference type="Gene3D" id="3.40.630.30">
    <property type="match status" value="2"/>
</dbReference>
<keyword evidence="9 15" id="KW-0012">Acyltransferase</keyword>
<evidence type="ECO:0000256" key="11">
    <source>
        <dbReference type="ARBA" id="ARBA00030706"/>
    </source>
</evidence>
<dbReference type="EC" id="2.3.2.17" evidence="3"/>
<feature type="coiled-coil region" evidence="14">
    <location>
        <begin position="247"/>
        <end position="301"/>
    </location>
</feature>
<comment type="catalytic activity">
    <reaction evidence="13">
        <text>beta-D-GlcNAc-(1-&gt;4)-Mur2Ac(oyl-L-Ala-D-isoglutaminyl-L-Lys-(N(6)-Gly)-D-Ala-D-Ala)-di-trans,octa-cis-undecaprenyl diphosphate + 2 glycyl-tRNA(Gly) = MurNAc-L-Ala-D-isoglutaminyl-L-Lys-(N(6)-tri-Gly)-D-Ala-D-Ala-diphospho-di-trans,octa-cis-undecaprenyl-GlcNAc + 2 tRNA(Gly) + 2 H(+)</text>
        <dbReference type="Rhea" id="RHEA:30439"/>
        <dbReference type="Rhea" id="RHEA-COMP:9664"/>
        <dbReference type="Rhea" id="RHEA-COMP:9683"/>
        <dbReference type="ChEBI" id="CHEBI:15378"/>
        <dbReference type="ChEBI" id="CHEBI:62234"/>
        <dbReference type="ChEBI" id="CHEBI:62235"/>
        <dbReference type="ChEBI" id="CHEBI:78442"/>
        <dbReference type="ChEBI" id="CHEBI:78522"/>
        <dbReference type="EC" id="2.3.2.17"/>
    </reaction>
</comment>
<dbReference type="GO" id="GO:0016755">
    <property type="term" value="F:aminoacyltransferase activity"/>
    <property type="evidence" value="ECO:0007669"/>
    <property type="project" value="InterPro"/>
</dbReference>
<protein>
    <recommendedName>
        <fullName evidence="4">Aminoacyltransferase FemA</fullName>
        <ecNumber evidence="3">2.3.2.17</ecNumber>
    </recommendedName>
    <alternativeName>
        <fullName evidence="12">Factor essential for expression of methicillin resistance A</fullName>
    </alternativeName>
    <alternativeName>
        <fullName evidence="11">N-acetylmuramoyl-L-alanyl-D-glutamyl-L-lysyl-(N6-glycyl)-D-alanyl-D-alanine-diphosphoundecaprenyl-N-acetylglucosamine:glycine glycyltransferase</fullName>
    </alternativeName>
</protein>
<evidence type="ECO:0000256" key="8">
    <source>
        <dbReference type="ARBA" id="ARBA00022984"/>
    </source>
</evidence>
<evidence type="ECO:0000256" key="3">
    <source>
        <dbReference type="ARBA" id="ARBA00012466"/>
    </source>
</evidence>
<dbReference type="InterPro" id="IPR016181">
    <property type="entry name" value="Acyl_CoA_acyltransferase"/>
</dbReference>